<accession>G5ABS1</accession>
<dbReference type="RefSeq" id="XP_009537560.1">
    <property type="nucleotide sequence ID" value="XM_009539265.1"/>
</dbReference>
<dbReference type="AlphaFoldDB" id="G5ABS1"/>
<sequence>MRKFLAANHSLKWSEKAMASAQFGGYTETVKWLYFHLGMKLLPEFAVNAARSGNIRLLEFLNKGTDFCRNSTVFFTGDGNKHPEVVEWYKDHYGNPRKRKWS</sequence>
<organism evidence="1 2">
    <name type="scientific">Phytophthora sojae (strain P6497)</name>
    <name type="common">Soybean stem and root rot agent</name>
    <name type="synonym">Phytophthora megasperma f. sp. glycines</name>
    <dbReference type="NCBI Taxonomy" id="1094619"/>
    <lineage>
        <taxon>Eukaryota</taxon>
        <taxon>Sar</taxon>
        <taxon>Stramenopiles</taxon>
        <taxon>Oomycota</taxon>
        <taxon>Peronosporomycetes</taxon>
        <taxon>Peronosporales</taxon>
        <taxon>Peronosporaceae</taxon>
        <taxon>Phytophthora</taxon>
    </lineage>
</organism>
<protein>
    <submittedName>
        <fullName evidence="1">Uncharacterized protein</fullName>
    </submittedName>
</protein>
<reference evidence="1 2" key="1">
    <citation type="journal article" date="2006" name="Science">
        <title>Phytophthora genome sequences uncover evolutionary origins and mechanisms of pathogenesis.</title>
        <authorList>
            <person name="Tyler B.M."/>
            <person name="Tripathy S."/>
            <person name="Zhang X."/>
            <person name="Dehal P."/>
            <person name="Jiang R.H."/>
            <person name="Aerts A."/>
            <person name="Arredondo F.D."/>
            <person name="Baxter L."/>
            <person name="Bensasson D."/>
            <person name="Beynon J.L."/>
            <person name="Chapman J."/>
            <person name="Damasceno C.M."/>
            <person name="Dorrance A.E."/>
            <person name="Dou D."/>
            <person name="Dickerman A.W."/>
            <person name="Dubchak I.L."/>
            <person name="Garbelotto M."/>
            <person name="Gijzen M."/>
            <person name="Gordon S.G."/>
            <person name="Govers F."/>
            <person name="Grunwald N.J."/>
            <person name="Huang W."/>
            <person name="Ivors K.L."/>
            <person name="Jones R.W."/>
            <person name="Kamoun S."/>
            <person name="Krampis K."/>
            <person name="Lamour K.H."/>
            <person name="Lee M.K."/>
            <person name="McDonald W.H."/>
            <person name="Medina M."/>
            <person name="Meijer H.J."/>
            <person name="Nordberg E.K."/>
            <person name="Maclean D.J."/>
            <person name="Ospina-Giraldo M.D."/>
            <person name="Morris P.F."/>
            <person name="Phuntumart V."/>
            <person name="Putnam N.H."/>
            <person name="Rash S."/>
            <person name="Rose J.K."/>
            <person name="Sakihama Y."/>
            <person name="Salamov A.A."/>
            <person name="Savidor A."/>
            <person name="Scheuring C.F."/>
            <person name="Smith B.M."/>
            <person name="Sobral B.W."/>
            <person name="Terry A."/>
            <person name="Torto-Alalibo T.A."/>
            <person name="Win J."/>
            <person name="Xu Z."/>
            <person name="Zhang H."/>
            <person name="Grigoriev I.V."/>
            <person name="Rokhsar D.S."/>
            <person name="Boore J.L."/>
        </authorList>
    </citation>
    <scope>NUCLEOTIDE SEQUENCE [LARGE SCALE GENOMIC DNA]</scope>
    <source>
        <strain evidence="1 2">P6497</strain>
    </source>
</reference>
<dbReference type="InParanoid" id="G5ABS1"/>
<proteinExistence type="predicted"/>
<evidence type="ECO:0000313" key="1">
    <source>
        <dbReference type="EMBL" id="EGZ06796.1"/>
    </source>
</evidence>
<dbReference type="KEGG" id="psoj:PHYSODRAFT_340985"/>
<dbReference type="EMBL" id="JH159163">
    <property type="protein sequence ID" value="EGZ06796.1"/>
    <property type="molecule type" value="Genomic_DNA"/>
</dbReference>
<evidence type="ECO:0000313" key="2">
    <source>
        <dbReference type="Proteomes" id="UP000002640"/>
    </source>
</evidence>
<keyword evidence="2" id="KW-1185">Reference proteome</keyword>
<dbReference type="Proteomes" id="UP000002640">
    <property type="component" value="Unassembled WGS sequence"/>
</dbReference>
<name>G5ABS1_PHYSP</name>
<dbReference type="SMR" id="G5ABS1"/>
<dbReference type="GeneID" id="20648007"/>
<gene>
    <name evidence="1" type="ORF">PHYSODRAFT_340985</name>
</gene>